<dbReference type="OrthoDB" id="660555at2759"/>
<proteinExistence type="predicted"/>
<dbReference type="InterPro" id="IPR052595">
    <property type="entry name" value="LRRC69/RLP"/>
</dbReference>
<evidence type="ECO:0000256" key="2">
    <source>
        <dbReference type="SAM" id="Phobius"/>
    </source>
</evidence>
<sequence>MDSRIAMKVVQERLLQNQGIGNASTQIDLESSDIPQNKAATGVCHDRSFASGHHHPGRPQSVTESTIDSQIAIKVVQERIAVRKQMELNENRSTNHLGEPTGNHGAEQETVRSPVPLRTQQSAPGAVRVAGIDAMERDENYDSFNTQQQNNASMPFEPDEPIQAHLVESLQQQQPRPPEDSKILVEAQPMEPDPPADPVALIDAVKTNKRLSCSILAVLAGLVGGALAVGLSVGFAANRKNNSSDERTPLIDPVLPAMTSDLDDTTIETIRTDPLSPEHKANRWVTLDPHLLSYPAERIQVRFFLAATYYATNGDEDWYRNDLWMNYSANECDWYTSHPTSPCDNENGTYAILNLTHNGLTGTMIREMTRHLRILDLSYNKLAGPPPQFTLKHSNMQAVFLNDNQLSGRTMAEIGWISNDLKTLNFANNLLSGTLPAAVVHSAPNLELIDASMNRFVGHLPDLWNRTDLKVFNLADNLLSGTVPLSLSSSTRLEELNLGGNRGVLGSIPSELSELTNLRLLDLSDTSITGSVPEGLCAMSRQQGGPLDIRVDCDQIECCS</sequence>
<dbReference type="PROSITE" id="PS51450">
    <property type="entry name" value="LRR"/>
    <property type="match status" value="1"/>
</dbReference>
<protein>
    <submittedName>
        <fullName evidence="3">Leucine-rich repeat-containing protein</fullName>
    </submittedName>
</protein>
<reference evidence="3" key="1">
    <citation type="submission" date="2020-06" db="EMBL/GenBank/DDBJ databases">
        <authorList>
            <consortium name="Plant Systems Biology data submission"/>
        </authorList>
    </citation>
    <scope>NUCLEOTIDE SEQUENCE</scope>
    <source>
        <strain evidence="3">D6</strain>
    </source>
</reference>
<keyword evidence="2" id="KW-0472">Membrane</keyword>
<gene>
    <name evidence="3" type="ORF">SEMRO_62_G035550.1</name>
</gene>
<evidence type="ECO:0000313" key="3">
    <source>
        <dbReference type="EMBL" id="CAB9499503.1"/>
    </source>
</evidence>
<dbReference type="InterPro" id="IPR032675">
    <property type="entry name" value="LRR_dom_sf"/>
</dbReference>
<feature type="region of interest" description="Disordered" evidence="1">
    <location>
        <begin position="47"/>
        <end position="66"/>
    </location>
</feature>
<feature type="region of interest" description="Disordered" evidence="1">
    <location>
        <begin position="88"/>
        <end position="126"/>
    </location>
</feature>
<dbReference type="SUPFAM" id="SSF52058">
    <property type="entry name" value="L domain-like"/>
    <property type="match status" value="1"/>
</dbReference>
<feature type="transmembrane region" description="Helical" evidence="2">
    <location>
        <begin position="215"/>
        <end position="237"/>
    </location>
</feature>
<evidence type="ECO:0000256" key="1">
    <source>
        <dbReference type="SAM" id="MobiDB-lite"/>
    </source>
</evidence>
<keyword evidence="4" id="KW-1185">Reference proteome</keyword>
<dbReference type="InterPro" id="IPR001611">
    <property type="entry name" value="Leu-rich_rpt"/>
</dbReference>
<dbReference type="PANTHER" id="PTHR48057">
    <property type="entry name" value="LEUCINE-RICH REPEAT SERINE/THREONINE-PROTEIN KINASE 1"/>
    <property type="match status" value="1"/>
</dbReference>
<dbReference type="Gene3D" id="3.80.10.10">
    <property type="entry name" value="Ribonuclease Inhibitor"/>
    <property type="match status" value="1"/>
</dbReference>
<evidence type="ECO:0000313" key="4">
    <source>
        <dbReference type="Proteomes" id="UP001153069"/>
    </source>
</evidence>
<dbReference type="Pfam" id="PF00560">
    <property type="entry name" value="LRR_1"/>
    <property type="match status" value="2"/>
</dbReference>
<dbReference type="Proteomes" id="UP001153069">
    <property type="component" value="Unassembled WGS sequence"/>
</dbReference>
<organism evidence="3 4">
    <name type="scientific">Seminavis robusta</name>
    <dbReference type="NCBI Taxonomy" id="568900"/>
    <lineage>
        <taxon>Eukaryota</taxon>
        <taxon>Sar</taxon>
        <taxon>Stramenopiles</taxon>
        <taxon>Ochrophyta</taxon>
        <taxon>Bacillariophyta</taxon>
        <taxon>Bacillariophyceae</taxon>
        <taxon>Bacillariophycidae</taxon>
        <taxon>Naviculales</taxon>
        <taxon>Naviculaceae</taxon>
        <taxon>Seminavis</taxon>
    </lineage>
</organism>
<name>A0A9N8DAN5_9STRA</name>
<comment type="caution">
    <text evidence="3">The sequence shown here is derived from an EMBL/GenBank/DDBJ whole genome shotgun (WGS) entry which is preliminary data.</text>
</comment>
<keyword evidence="2" id="KW-1133">Transmembrane helix</keyword>
<keyword evidence="2" id="KW-0812">Transmembrane</keyword>
<dbReference type="AlphaFoldDB" id="A0A9N8DAN5"/>
<accession>A0A9N8DAN5</accession>
<dbReference type="EMBL" id="CAICTM010000061">
    <property type="protein sequence ID" value="CAB9499503.1"/>
    <property type="molecule type" value="Genomic_DNA"/>
</dbReference>